<dbReference type="Gene3D" id="1.10.3210.10">
    <property type="entry name" value="Hypothetical protein af1432"/>
    <property type="match status" value="1"/>
</dbReference>
<gene>
    <name evidence="2" type="ORF">ACBT_2254</name>
</gene>
<feature type="domain" description="HDOD" evidence="1">
    <location>
        <begin position="12"/>
        <end position="209"/>
    </location>
</feature>
<dbReference type="PANTHER" id="PTHR33525">
    <property type="match status" value="1"/>
</dbReference>
<proteinExistence type="predicted"/>
<dbReference type="RefSeq" id="WP_034218397.1">
    <property type="nucleotide sequence ID" value="NZ_CP054051.1"/>
</dbReference>
<dbReference type="EMBL" id="CP054051">
    <property type="protein sequence ID" value="QKJ28134.1"/>
    <property type="molecule type" value="Genomic_DNA"/>
</dbReference>
<evidence type="ECO:0000259" key="1">
    <source>
        <dbReference type="PROSITE" id="PS51833"/>
    </source>
</evidence>
<dbReference type="AlphaFoldDB" id="A0A7L5JSD5"/>
<dbReference type="SUPFAM" id="SSF109604">
    <property type="entry name" value="HD-domain/PDEase-like"/>
    <property type="match status" value="1"/>
</dbReference>
<organism evidence="2 3">
    <name type="scientific">Aliarcobacter cibarius</name>
    <dbReference type="NCBI Taxonomy" id="255507"/>
    <lineage>
        <taxon>Bacteria</taxon>
        <taxon>Pseudomonadati</taxon>
        <taxon>Campylobacterota</taxon>
        <taxon>Epsilonproteobacteria</taxon>
        <taxon>Campylobacterales</taxon>
        <taxon>Arcobacteraceae</taxon>
        <taxon>Aliarcobacter</taxon>
    </lineage>
</organism>
<dbReference type="Pfam" id="PF08668">
    <property type="entry name" value="HDOD"/>
    <property type="match status" value="1"/>
</dbReference>
<dbReference type="Proteomes" id="UP000509513">
    <property type="component" value="Chromosome"/>
</dbReference>
<name>A0A7L5JSD5_9BACT</name>
<dbReference type="OrthoDB" id="9803649at2"/>
<evidence type="ECO:0000313" key="2">
    <source>
        <dbReference type="EMBL" id="QKJ28134.1"/>
    </source>
</evidence>
<dbReference type="KEGG" id="acib:ACBT_2254"/>
<dbReference type="InterPro" id="IPR013976">
    <property type="entry name" value="HDOD"/>
</dbReference>
<protein>
    <submittedName>
        <fullName evidence="2">HDOD domain-containing protein</fullName>
    </submittedName>
</protein>
<reference evidence="2 3" key="1">
    <citation type="submission" date="2020-05" db="EMBL/GenBank/DDBJ databases">
        <title>Complete genome sequencing of Campylobacter and Arcobacter type strains.</title>
        <authorList>
            <person name="Miller W.G."/>
            <person name="Yee E."/>
        </authorList>
    </citation>
    <scope>NUCLEOTIDE SEQUENCE [LARGE SCALE GENOMIC DNA]</scope>
    <source>
        <strain evidence="2 3">LMG 21996</strain>
    </source>
</reference>
<dbReference type="PROSITE" id="PS51833">
    <property type="entry name" value="HDOD"/>
    <property type="match status" value="1"/>
</dbReference>
<dbReference type="PANTHER" id="PTHR33525:SF3">
    <property type="entry name" value="RIBONUCLEASE Y"/>
    <property type="match status" value="1"/>
</dbReference>
<sequence>MKQQLIKELNNLPELPTYIIELNEFKNEDSMDTQRLMKILQKDPLIVANILKISNSSMFGFRSKVDTLSRAINLLGTKFIISIAIGSSIAHNLKANLVAYAATIEDFLFISSLASNIINTWVEEIDTNLKEELLLPAFLQEVGKFIISTVIQEERKTEEFLKEIEESKDISLVEESFTGYSCARITANIFKKWNLNHNIIFPIAFTLDINNCPPSFKQKAQILQIIKILCDIRYPLSDENVEKALNKVVLYNFDVDKFLNSIESIKSTIFKNS</sequence>
<evidence type="ECO:0000313" key="3">
    <source>
        <dbReference type="Proteomes" id="UP000509513"/>
    </source>
</evidence>
<accession>A0A7L5JSD5</accession>
<dbReference type="InterPro" id="IPR052340">
    <property type="entry name" value="RNase_Y/CdgJ"/>
</dbReference>